<accession>A0ABW5D837</accession>
<sequence>MLTKTLASLVFDDGFEKSCLKIARIFEERNLHTTFAVLANPCGFLDEFPKGNFTLWNELQKRGHSIHPHGYDHSDLTKITFAEACSKIDACLAYFEQHLSGFNPKEVTYHLTYNRSTPEIDAYLLDNVRAIRTCGSHGLPGDGLLYSGQLSRRSLTCSWHGPDFCDEHLLEKLVAAAASEAPGFLYMLHGLEDEGWGPISEASLARALDFIIESPFLESATVDQLTRNSA</sequence>
<evidence type="ECO:0000313" key="2">
    <source>
        <dbReference type="EMBL" id="MFD2256910.1"/>
    </source>
</evidence>
<organism evidence="2 3">
    <name type="scientific">Luteolibacter algae</name>
    <dbReference type="NCBI Taxonomy" id="454151"/>
    <lineage>
        <taxon>Bacteria</taxon>
        <taxon>Pseudomonadati</taxon>
        <taxon>Verrucomicrobiota</taxon>
        <taxon>Verrucomicrobiia</taxon>
        <taxon>Verrucomicrobiales</taxon>
        <taxon>Verrucomicrobiaceae</taxon>
        <taxon>Luteolibacter</taxon>
    </lineage>
</organism>
<dbReference type="SUPFAM" id="SSF88713">
    <property type="entry name" value="Glycoside hydrolase/deacetylase"/>
    <property type="match status" value="1"/>
</dbReference>
<dbReference type="Gene3D" id="3.20.20.370">
    <property type="entry name" value="Glycoside hydrolase/deacetylase"/>
    <property type="match status" value="1"/>
</dbReference>
<dbReference type="Pfam" id="PF01522">
    <property type="entry name" value="Polysacc_deac_1"/>
    <property type="match status" value="1"/>
</dbReference>
<dbReference type="EMBL" id="JBHUIT010000017">
    <property type="protein sequence ID" value="MFD2256910.1"/>
    <property type="molecule type" value="Genomic_DNA"/>
</dbReference>
<dbReference type="InterPro" id="IPR011330">
    <property type="entry name" value="Glyco_hydro/deAcase_b/a-brl"/>
</dbReference>
<feature type="domain" description="NodB homology" evidence="1">
    <location>
        <begin position="5"/>
        <end position="104"/>
    </location>
</feature>
<dbReference type="InterPro" id="IPR002509">
    <property type="entry name" value="NODB_dom"/>
</dbReference>
<reference evidence="3" key="1">
    <citation type="journal article" date="2019" name="Int. J. Syst. Evol. Microbiol.">
        <title>The Global Catalogue of Microorganisms (GCM) 10K type strain sequencing project: providing services to taxonomists for standard genome sequencing and annotation.</title>
        <authorList>
            <consortium name="The Broad Institute Genomics Platform"/>
            <consortium name="The Broad Institute Genome Sequencing Center for Infectious Disease"/>
            <person name="Wu L."/>
            <person name="Ma J."/>
        </authorList>
    </citation>
    <scope>NUCLEOTIDE SEQUENCE [LARGE SCALE GENOMIC DNA]</scope>
    <source>
        <strain evidence="3">CGMCC 4.7106</strain>
    </source>
</reference>
<evidence type="ECO:0000259" key="1">
    <source>
        <dbReference type="Pfam" id="PF01522"/>
    </source>
</evidence>
<comment type="caution">
    <text evidence="2">The sequence shown here is derived from an EMBL/GenBank/DDBJ whole genome shotgun (WGS) entry which is preliminary data.</text>
</comment>
<keyword evidence="3" id="KW-1185">Reference proteome</keyword>
<evidence type="ECO:0000313" key="3">
    <source>
        <dbReference type="Proteomes" id="UP001597375"/>
    </source>
</evidence>
<dbReference type="RefSeq" id="WP_386820198.1">
    <property type="nucleotide sequence ID" value="NZ_JBHUIT010000017.1"/>
</dbReference>
<dbReference type="Proteomes" id="UP001597375">
    <property type="component" value="Unassembled WGS sequence"/>
</dbReference>
<gene>
    <name evidence="2" type="ORF">ACFSSA_09500</name>
</gene>
<name>A0ABW5D837_9BACT</name>
<proteinExistence type="predicted"/>
<protein>
    <submittedName>
        <fullName evidence="2">Polysaccharide deacetylase family protein</fullName>
    </submittedName>
</protein>